<dbReference type="RefSeq" id="WP_152149668.1">
    <property type="nucleotide sequence ID" value="NZ_WEIO01000001.1"/>
</dbReference>
<comment type="function">
    <text evidence="7">Plays a role in the regulation of phosphate uptake.</text>
</comment>
<protein>
    <recommendedName>
        <fullName evidence="7">Phosphate-specific transport system accessory protein PhoU</fullName>
    </recommendedName>
</protein>
<dbReference type="GO" id="GO:0045936">
    <property type="term" value="P:negative regulation of phosphate metabolic process"/>
    <property type="evidence" value="ECO:0007669"/>
    <property type="project" value="InterPro"/>
</dbReference>
<evidence type="ECO:0000256" key="7">
    <source>
        <dbReference type="PIRNR" id="PIRNR003107"/>
    </source>
</evidence>
<dbReference type="InterPro" id="IPR038078">
    <property type="entry name" value="PhoU-like_sf"/>
</dbReference>
<dbReference type="PANTHER" id="PTHR42930:SF3">
    <property type="entry name" value="PHOSPHATE-SPECIFIC TRANSPORT SYSTEM ACCESSORY PROTEIN PHOU"/>
    <property type="match status" value="1"/>
</dbReference>
<accession>A0A6I1FQY4</accession>
<dbReference type="NCBIfam" id="TIGR02135">
    <property type="entry name" value="phoU_full"/>
    <property type="match status" value="1"/>
</dbReference>
<proteinExistence type="inferred from homology"/>
<evidence type="ECO:0000256" key="6">
    <source>
        <dbReference type="ARBA" id="ARBA00022592"/>
    </source>
</evidence>
<evidence type="ECO:0000313" key="10">
    <source>
        <dbReference type="Proteomes" id="UP000429595"/>
    </source>
</evidence>
<dbReference type="EMBL" id="WEIO01000001">
    <property type="protein sequence ID" value="KAB7709142.1"/>
    <property type="molecule type" value="Genomic_DNA"/>
</dbReference>
<comment type="subcellular location">
    <subcellularLocation>
        <location evidence="1 7">Cytoplasm</location>
    </subcellularLocation>
</comment>
<keyword evidence="4 7" id="KW-0813">Transport</keyword>
<reference evidence="9 10" key="1">
    <citation type="submission" date="2019-10" db="EMBL/GenBank/DDBJ databases">
        <title>Bacillus aerolatum sp. nov., isolated from bioaerosol of sport playgrounds.</title>
        <authorList>
            <person name="Chen P."/>
            <person name="Zhang G."/>
        </authorList>
    </citation>
    <scope>NUCLEOTIDE SEQUENCE [LARGE SCALE GENOMIC DNA]</scope>
    <source>
        <strain evidence="9 10">CX253</strain>
    </source>
</reference>
<evidence type="ECO:0000313" key="9">
    <source>
        <dbReference type="EMBL" id="KAB7709142.1"/>
    </source>
</evidence>
<evidence type="ECO:0000256" key="5">
    <source>
        <dbReference type="ARBA" id="ARBA00022490"/>
    </source>
</evidence>
<name>A0A6I1FQY4_9BACI</name>
<dbReference type="InterPro" id="IPR026022">
    <property type="entry name" value="PhoU_dom"/>
</dbReference>
<evidence type="ECO:0000256" key="4">
    <source>
        <dbReference type="ARBA" id="ARBA00022448"/>
    </source>
</evidence>
<dbReference type="FunFam" id="1.20.58.220:FF:000004">
    <property type="entry name" value="Phosphate-specific transport system accessory protein PhoU"/>
    <property type="match status" value="1"/>
</dbReference>
<dbReference type="Gene3D" id="1.20.58.220">
    <property type="entry name" value="Phosphate transport system protein phou homolog 2, domain 2"/>
    <property type="match status" value="1"/>
</dbReference>
<dbReference type="Pfam" id="PF01895">
    <property type="entry name" value="PhoU"/>
    <property type="match status" value="2"/>
</dbReference>
<comment type="caution">
    <text evidence="9">The sequence shown here is derived from an EMBL/GenBank/DDBJ whole genome shotgun (WGS) entry which is preliminary data.</text>
</comment>
<dbReference type="GO" id="GO:0006817">
    <property type="term" value="P:phosphate ion transport"/>
    <property type="evidence" value="ECO:0007669"/>
    <property type="project" value="UniProtKB-KW"/>
</dbReference>
<feature type="domain" description="PhoU" evidence="8">
    <location>
        <begin position="18"/>
        <end position="105"/>
    </location>
</feature>
<dbReference type="PIRSF" id="PIRSF003107">
    <property type="entry name" value="PhoU"/>
    <property type="match status" value="1"/>
</dbReference>
<organism evidence="9 10">
    <name type="scientific">Bacillus aerolatus</name>
    <dbReference type="NCBI Taxonomy" id="2653354"/>
    <lineage>
        <taxon>Bacteria</taxon>
        <taxon>Bacillati</taxon>
        <taxon>Bacillota</taxon>
        <taxon>Bacilli</taxon>
        <taxon>Bacillales</taxon>
        <taxon>Bacillaceae</taxon>
        <taxon>Bacillus</taxon>
    </lineage>
</organism>
<evidence type="ECO:0000256" key="1">
    <source>
        <dbReference type="ARBA" id="ARBA00004496"/>
    </source>
</evidence>
<keyword evidence="10" id="KW-1185">Reference proteome</keyword>
<dbReference type="GO" id="GO:0030643">
    <property type="term" value="P:intracellular phosphate ion homeostasis"/>
    <property type="evidence" value="ECO:0007669"/>
    <property type="project" value="InterPro"/>
</dbReference>
<gene>
    <name evidence="9" type="primary">phoU</name>
    <name evidence="9" type="ORF">F9802_03270</name>
</gene>
<keyword evidence="5 7" id="KW-0963">Cytoplasm</keyword>
<evidence type="ECO:0000256" key="3">
    <source>
        <dbReference type="ARBA" id="ARBA00011738"/>
    </source>
</evidence>
<evidence type="ECO:0000259" key="8">
    <source>
        <dbReference type="Pfam" id="PF01895"/>
    </source>
</evidence>
<dbReference type="PANTHER" id="PTHR42930">
    <property type="entry name" value="PHOSPHATE-SPECIFIC TRANSPORT SYSTEM ACCESSORY PROTEIN PHOU"/>
    <property type="match status" value="1"/>
</dbReference>
<dbReference type="Proteomes" id="UP000429595">
    <property type="component" value="Unassembled WGS sequence"/>
</dbReference>
<keyword evidence="6 7" id="KW-0592">Phosphate transport</keyword>
<dbReference type="InterPro" id="IPR028366">
    <property type="entry name" value="PhoU"/>
</dbReference>
<dbReference type="SUPFAM" id="SSF109755">
    <property type="entry name" value="PhoU-like"/>
    <property type="match status" value="1"/>
</dbReference>
<evidence type="ECO:0000256" key="2">
    <source>
        <dbReference type="ARBA" id="ARBA00008107"/>
    </source>
</evidence>
<dbReference type="GO" id="GO:0005737">
    <property type="term" value="C:cytoplasm"/>
    <property type="evidence" value="ECO:0007669"/>
    <property type="project" value="UniProtKB-SubCell"/>
</dbReference>
<comment type="similarity">
    <text evidence="2 7">Belongs to the PhoU family.</text>
</comment>
<comment type="subunit">
    <text evidence="3 7">Homodimer.</text>
</comment>
<feature type="domain" description="PhoU" evidence="8">
    <location>
        <begin position="121"/>
        <end position="206"/>
    </location>
</feature>
<sequence>MSIRKNFDEELQKLQGRLMELGDFTDNALTRSLEALETQNVDLALEIMDDDTKADIMEEEINDVSIWLIAKEQPVAKDLRKIIGAIKIATDVERIADFAVNIAKSTIRIGTEPHGQFLAGIKQMHSILLEMLTLSLEAFNEEDIEKAKKVAEMDDEVDDLYGQTIRSFLSMNQSNPELLPQVTQLCFVCRFLERAADHCTNIAENVYYLVKGRRYDLNS</sequence>
<dbReference type="AlphaFoldDB" id="A0A6I1FQY4"/>